<evidence type="ECO:0000313" key="2">
    <source>
        <dbReference type="Proteomes" id="UP000031572"/>
    </source>
</evidence>
<dbReference type="STRING" id="709839.TSA66_19640"/>
<gene>
    <name evidence="1" type="ORF">TSA66_19640</name>
</gene>
<keyword evidence="2" id="KW-1185">Reference proteome</keyword>
<dbReference type="Proteomes" id="UP000031572">
    <property type="component" value="Unassembled WGS sequence"/>
</dbReference>
<accession>A0A0C2BMQ0</accession>
<dbReference type="OrthoDB" id="9763676at2"/>
<dbReference type="Pfam" id="PF05947">
    <property type="entry name" value="T6SS_TssF"/>
    <property type="match status" value="1"/>
</dbReference>
<evidence type="ECO:0000313" key="1">
    <source>
        <dbReference type="EMBL" id="KIF82525.1"/>
    </source>
</evidence>
<reference evidence="1 2" key="1">
    <citation type="submission" date="2014-12" db="EMBL/GenBank/DDBJ databases">
        <title>Denitrispirillum autotrophicum gen. nov., sp. nov., Denitrifying, Facultatively Autotrophic Bacteria Isolated from Rice Paddy Soil.</title>
        <authorList>
            <person name="Ishii S."/>
            <person name="Ashida N."/>
            <person name="Ohno H."/>
            <person name="Otsuka S."/>
            <person name="Yokota A."/>
            <person name="Senoo K."/>
        </authorList>
    </citation>
    <scope>NUCLEOTIDE SEQUENCE [LARGE SCALE GENOMIC DNA]</scope>
    <source>
        <strain evidence="1 2">TSA66</strain>
    </source>
</reference>
<dbReference type="EMBL" id="JWJG01000028">
    <property type="protein sequence ID" value="KIF82525.1"/>
    <property type="molecule type" value="Genomic_DNA"/>
</dbReference>
<name>A0A0C2BMQ0_9BURK</name>
<dbReference type="InterPro" id="IPR010272">
    <property type="entry name" value="T6SS_TssF"/>
</dbReference>
<dbReference type="PIRSF" id="PIRSF028304">
    <property type="entry name" value="UCP028304"/>
    <property type="match status" value="1"/>
</dbReference>
<dbReference type="NCBIfam" id="TIGR03359">
    <property type="entry name" value="VI_chp_6"/>
    <property type="match status" value="1"/>
</dbReference>
<dbReference type="RefSeq" id="WP_040041199.1">
    <property type="nucleotide sequence ID" value="NZ_JWJG01000028.1"/>
</dbReference>
<dbReference type="PANTHER" id="PTHR35370:SF1">
    <property type="entry name" value="TYPE VI SECRETION SYSTEM COMPONENT TSSF1"/>
    <property type="match status" value="1"/>
</dbReference>
<sequence>METLLPYYERELTFLRRLSHDFARRYPKVANRLRLSGETCEDPHIERLIESFAFLAGRIHKKLDDDFPEVTDSLLQVVYPHYLRPFPSVSIAHFDCAGAAAQLTKAACIPRQTMLHARPVRGVACRFRTAYETQLWPLRIVKAGLENVFDTGNLPSAVAQSTASVIRLELQAMSESAGFDVLGIGNLRFFLNGEPSLTALLREALMSGVTAIWVTTPHATKKVELPLHAIQPVGFKDDETLLEPDARTHRAYQLLLEYFVFPEKFNFFDLDLSALKGQLPPHAPSIVIHIGLREMAHTNATGNLLDRVTKENFVLGCTPVVNLFMQVPEPIRMTNTAVSYPIIVDSRRPQAYEIYEIRRVFQVQQSVDGEEIREFKPFYSIRHGEPQGGPACYWHASYMDGESGENYSMELSLVDSNLDTSRPQTTALSLDLACTNRDLPSQLPFGLAEGDLFIEGGSVAKAIRLLRKPTPSYRFPRGRGAQWRLISQLSLNHLSLSGQGVDAIREILTLYDITRSSANSRQITGIAAIENRATTARVAGNPFPVFVRGLEIRVTVDESHYAGIGLFMFAQVLDYFFGLYAHANSFVQTLLVSKQTGQELLKCQPRNGESILA</sequence>
<organism evidence="1 2">
    <name type="scientific">Noviherbaspirillum autotrophicum</name>
    <dbReference type="NCBI Taxonomy" id="709839"/>
    <lineage>
        <taxon>Bacteria</taxon>
        <taxon>Pseudomonadati</taxon>
        <taxon>Pseudomonadota</taxon>
        <taxon>Betaproteobacteria</taxon>
        <taxon>Burkholderiales</taxon>
        <taxon>Oxalobacteraceae</taxon>
        <taxon>Noviherbaspirillum</taxon>
    </lineage>
</organism>
<dbReference type="PANTHER" id="PTHR35370">
    <property type="entry name" value="CYTOPLASMIC PROTEIN-RELATED-RELATED"/>
    <property type="match status" value="1"/>
</dbReference>
<evidence type="ECO:0008006" key="3">
    <source>
        <dbReference type="Google" id="ProtNLM"/>
    </source>
</evidence>
<protein>
    <recommendedName>
        <fullName evidence="3">Type VI secretion system protein ImpG</fullName>
    </recommendedName>
</protein>
<comment type="caution">
    <text evidence="1">The sequence shown here is derived from an EMBL/GenBank/DDBJ whole genome shotgun (WGS) entry which is preliminary data.</text>
</comment>
<proteinExistence type="predicted"/>
<dbReference type="AlphaFoldDB" id="A0A0C2BMQ0"/>